<reference evidence="3" key="1">
    <citation type="submission" date="2016-03" db="EMBL/GenBank/DDBJ databases">
        <authorList>
            <person name="Heylen K."/>
            <person name="De Vos P."/>
            <person name="Vekeman B."/>
        </authorList>
    </citation>
    <scope>NUCLEOTIDE SEQUENCE [LARGE SCALE GENOMIC DNA]</scope>
    <source>
        <strain evidence="3">R-45383</strain>
    </source>
</reference>
<accession>A0A177NFC0</accession>
<dbReference type="EMBL" id="LUUK01000183">
    <property type="protein sequence ID" value="OAI16756.1"/>
    <property type="molecule type" value="Genomic_DNA"/>
</dbReference>
<organism evidence="2 3">
    <name type="scientific">Methylomonas koyamae</name>
    <dbReference type="NCBI Taxonomy" id="702114"/>
    <lineage>
        <taxon>Bacteria</taxon>
        <taxon>Pseudomonadati</taxon>
        <taxon>Pseudomonadota</taxon>
        <taxon>Gammaproteobacteria</taxon>
        <taxon>Methylococcales</taxon>
        <taxon>Methylococcaceae</taxon>
        <taxon>Methylomonas</taxon>
    </lineage>
</organism>
<keyword evidence="2" id="KW-0347">Helicase</keyword>
<sequence>MERFRLPAHLISVLSEELSSSETHATMDSLFMYANAPGDPPEGSKLTKAQSWLRRINTDESCDPLEIIGFLIESYMEPPLPEKAYSWEEEPSLNEHQEKRIERLKQALARANLQYIPGARVTHISGSASRSLKDIINKLDHTSIDQEFERALRNVESSPREAVSAACNILESVFKTYIEEENLETPNKQDLQPIWKIVRDDLGLDPSKIEDRDLKEILSGMFATVSGIGALRTHASSAHGAGKRMYSLKPRHARLAVHSAHTLVTFILESWHEKREAKKINA</sequence>
<keyword evidence="2" id="KW-0378">Hydrolase</keyword>
<dbReference type="GO" id="GO:0004386">
    <property type="term" value="F:helicase activity"/>
    <property type="evidence" value="ECO:0007669"/>
    <property type="project" value="UniProtKB-KW"/>
</dbReference>
<dbReference type="Pfam" id="PF14355">
    <property type="entry name" value="Abi_C"/>
    <property type="match status" value="1"/>
</dbReference>
<comment type="caution">
    <text evidence="2">The sequence shown here is derived from an EMBL/GenBank/DDBJ whole genome shotgun (WGS) entry which is preliminary data.</text>
</comment>
<dbReference type="InterPro" id="IPR026001">
    <property type="entry name" value="Abi-like_C"/>
</dbReference>
<evidence type="ECO:0000313" key="2">
    <source>
        <dbReference type="EMBL" id="OAI16756.1"/>
    </source>
</evidence>
<dbReference type="RefSeq" id="WP_064030226.1">
    <property type="nucleotide sequence ID" value="NZ_LUUK01000183.1"/>
</dbReference>
<keyword evidence="2" id="KW-0547">Nucleotide-binding</keyword>
<evidence type="ECO:0000259" key="1">
    <source>
        <dbReference type="Pfam" id="PF14355"/>
    </source>
</evidence>
<name>A0A177NFC0_9GAMM</name>
<dbReference type="Proteomes" id="UP000077628">
    <property type="component" value="Unassembled WGS sequence"/>
</dbReference>
<evidence type="ECO:0000313" key="3">
    <source>
        <dbReference type="Proteomes" id="UP000077628"/>
    </source>
</evidence>
<keyword evidence="2" id="KW-0067">ATP-binding</keyword>
<dbReference type="AlphaFoldDB" id="A0A177NFC0"/>
<proteinExistence type="predicted"/>
<gene>
    <name evidence="2" type="ORF">A1355_09610</name>
</gene>
<keyword evidence="3" id="KW-1185">Reference proteome</keyword>
<feature type="domain" description="Abortive infection protein-like C-terminal" evidence="1">
    <location>
        <begin position="194"/>
        <end position="269"/>
    </location>
</feature>
<protein>
    <submittedName>
        <fullName evidence="2">ATP-dependent RNA helicase HrpA</fullName>
    </submittedName>
</protein>